<reference evidence="1 2" key="1">
    <citation type="submission" date="2023-08" db="EMBL/GenBank/DDBJ databases">
        <title>The whole genome sequence of Lysobacter yananisis.</title>
        <authorList>
            <person name="Sun H."/>
        </authorList>
    </citation>
    <scope>NUCLEOTIDE SEQUENCE [LARGE SCALE GENOMIC DNA]</scope>
    <source>
        <strain evidence="1 2">SNNU513</strain>
    </source>
</reference>
<proteinExistence type="predicted"/>
<evidence type="ECO:0000313" key="1">
    <source>
        <dbReference type="EMBL" id="WMT05140.1"/>
    </source>
</evidence>
<protein>
    <submittedName>
        <fullName evidence="1">Uncharacterized protein</fullName>
    </submittedName>
</protein>
<keyword evidence="2" id="KW-1185">Reference proteome</keyword>
<accession>A0ABY9PGF0</accession>
<dbReference type="EMBL" id="CP133568">
    <property type="protein sequence ID" value="WMT05140.1"/>
    <property type="molecule type" value="Genomic_DNA"/>
</dbReference>
<organism evidence="1 2">
    <name type="scientific">Lysobacter yananisis</name>
    <dbReference type="NCBI Taxonomy" id="1003114"/>
    <lineage>
        <taxon>Bacteria</taxon>
        <taxon>Pseudomonadati</taxon>
        <taxon>Pseudomonadota</taxon>
        <taxon>Gammaproteobacteria</taxon>
        <taxon>Lysobacterales</taxon>
        <taxon>Lysobacteraceae</taxon>
        <taxon>Lysobacter</taxon>
    </lineage>
</organism>
<sequence length="122" mass="12875">MDDAVVSTAGWLLVTQDQLGGDRSAATLYYGNGALELSFDAQGVLAYIRASSGYKGSVFGDLTIGSRLVLIQKHLGLIFDDIDELFRPGSGQPVGGIVFFGEAASLDDEPEQLITGIAVHLN</sequence>
<evidence type="ECO:0000313" key="2">
    <source>
        <dbReference type="Proteomes" id="UP001229313"/>
    </source>
</evidence>
<dbReference type="RefSeq" id="WP_309153285.1">
    <property type="nucleotide sequence ID" value="NZ_CP133568.1"/>
</dbReference>
<dbReference type="Proteomes" id="UP001229313">
    <property type="component" value="Chromosome"/>
</dbReference>
<gene>
    <name evidence="1" type="ORF">RDV84_09940</name>
</gene>
<name>A0ABY9PGF0_9GAMM</name>